<evidence type="ECO:0000256" key="4">
    <source>
        <dbReference type="ARBA" id="ARBA00023136"/>
    </source>
</evidence>
<evidence type="ECO:0000256" key="3">
    <source>
        <dbReference type="ARBA" id="ARBA00022729"/>
    </source>
</evidence>
<evidence type="ECO:0000313" key="10">
    <source>
        <dbReference type="Proteomes" id="UP000823757"/>
    </source>
</evidence>
<feature type="domain" description="RagB/SusD" evidence="7">
    <location>
        <begin position="425"/>
        <end position="507"/>
    </location>
</feature>
<reference evidence="9" key="1">
    <citation type="submission" date="2020-10" db="EMBL/GenBank/DDBJ databases">
        <authorList>
            <person name="Gilroy R."/>
        </authorList>
    </citation>
    <scope>NUCLEOTIDE SEQUENCE</scope>
    <source>
        <strain evidence="9">B1-13419</strain>
    </source>
</reference>
<organism evidence="9 10">
    <name type="scientific">Candidatus Cryptobacteroides faecigallinarum</name>
    <dbReference type="NCBI Taxonomy" id="2840763"/>
    <lineage>
        <taxon>Bacteria</taxon>
        <taxon>Pseudomonadati</taxon>
        <taxon>Bacteroidota</taxon>
        <taxon>Bacteroidia</taxon>
        <taxon>Bacteroidales</taxon>
        <taxon>Candidatus Cryptobacteroides</taxon>
    </lineage>
</organism>
<name>A0A9D9ILM5_9BACT</name>
<comment type="subcellular location">
    <subcellularLocation>
        <location evidence="1">Cell outer membrane</location>
    </subcellularLocation>
</comment>
<keyword evidence="5" id="KW-0998">Cell outer membrane</keyword>
<keyword evidence="6" id="KW-0812">Transmembrane</keyword>
<proteinExistence type="inferred from homology"/>
<dbReference type="SUPFAM" id="SSF48452">
    <property type="entry name" value="TPR-like"/>
    <property type="match status" value="1"/>
</dbReference>
<keyword evidence="3" id="KW-0732">Signal</keyword>
<accession>A0A9D9ILM5</accession>
<dbReference type="Pfam" id="PF14322">
    <property type="entry name" value="SusD-like_3"/>
    <property type="match status" value="1"/>
</dbReference>
<evidence type="ECO:0000256" key="5">
    <source>
        <dbReference type="ARBA" id="ARBA00023237"/>
    </source>
</evidence>
<evidence type="ECO:0000256" key="6">
    <source>
        <dbReference type="SAM" id="Phobius"/>
    </source>
</evidence>
<dbReference type="InterPro" id="IPR012944">
    <property type="entry name" value="SusD_RagB_dom"/>
</dbReference>
<evidence type="ECO:0000259" key="8">
    <source>
        <dbReference type="Pfam" id="PF14322"/>
    </source>
</evidence>
<dbReference type="InterPro" id="IPR033985">
    <property type="entry name" value="SusD-like_N"/>
</dbReference>
<evidence type="ECO:0000259" key="7">
    <source>
        <dbReference type="Pfam" id="PF07980"/>
    </source>
</evidence>
<evidence type="ECO:0000313" key="9">
    <source>
        <dbReference type="EMBL" id="MBO8475013.1"/>
    </source>
</evidence>
<reference evidence="9" key="2">
    <citation type="journal article" date="2021" name="PeerJ">
        <title>Extensive microbial diversity within the chicken gut microbiome revealed by metagenomics and culture.</title>
        <authorList>
            <person name="Gilroy R."/>
            <person name="Ravi A."/>
            <person name="Getino M."/>
            <person name="Pursley I."/>
            <person name="Horton D.L."/>
            <person name="Alikhan N.F."/>
            <person name="Baker D."/>
            <person name="Gharbi K."/>
            <person name="Hall N."/>
            <person name="Watson M."/>
            <person name="Adriaenssens E.M."/>
            <person name="Foster-Nyarko E."/>
            <person name="Jarju S."/>
            <person name="Secka A."/>
            <person name="Antonio M."/>
            <person name="Oren A."/>
            <person name="Chaudhuri R.R."/>
            <person name="La Ragione R."/>
            <person name="Hildebrand F."/>
            <person name="Pallen M.J."/>
        </authorList>
    </citation>
    <scope>NUCLEOTIDE SEQUENCE</scope>
    <source>
        <strain evidence="9">B1-13419</strain>
    </source>
</reference>
<dbReference type="Gene3D" id="1.25.40.390">
    <property type="match status" value="1"/>
</dbReference>
<gene>
    <name evidence="9" type="ORF">IAB91_06975</name>
</gene>
<dbReference type="Pfam" id="PF07980">
    <property type="entry name" value="SusD_RagB"/>
    <property type="match status" value="1"/>
</dbReference>
<keyword evidence="6" id="KW-1133">Transmembrane helix</keyword>
<dbReference type="EMBL" id="JADIMD010000104">
    <property type="protein sequence ID" value="MBO8475013.1"/>
    <property type="molecule type" value="Genomic_DNA"/>
</dbReference>
<dbReference type="Proteomes" id="UP000823757">
    <property type="component" value="Unassembled WGS sequence"/>
</dbReference>
<evidence type="ECO:0000256" key="1">
    <source>
        <dbReference type="ARBA" id="ARBA00004442"/>
    </source>
</evidence>
<comment type="caution">
    <text evidence="9">The sequence shown here is derived from an EMBL/GenBank/DDBJ whole genome shotgun (WGS) entry which is preliminary data.</text>
</comment>
<dbReference type="InterPro" id="IPR011990">
    <property type="entry name" value="TPR-like_helical_dom_sf"/>
</dbReference>
<feature type="domain" description="SusD-like N-terminal" evidence="8">
    <location>
        <begin position="78"/>
        <end position="205"/>
    </location>
</feature>
<sequence length="548" mass="60317">MKTLGYYISLVAGIMLAVPACSLIGPLDDLKIEYVYTDETVINDEASAENALAGVYASWKSFGICSFFTNQCLRAGTIASSNVAGYDDFQINQITDDNTSIEQFYTDQYFVINGANSLISILESEKEIQGLSDVRRSEILSEAYFLKALAEHYLLCTFGQFYDMSSKYGIVIMDDPVRSNEPKARSTVADSYESILSDLDKAVNAPEVPAVGHAGRYAVMLLRAKVLLNAGRYEEAAKVAGELIDVKDADLGESYLDPFRSPYQSPEILFDLYCAYPGSSLGGDSYSYSYAMPGDPLTSLADEMVPGAGTQVSGEPSSAEVEAWLAEGTNEQDVLAFINEMNMGMTSYTSVQDIVDEYVGYGIPEEEAYEYALLDIASAAEEMGFELAGPDAWTGYDGRYILTYSNTVGVNGISKYIYGQFVEGPSNTIFFLRLADAYYIKAEAEARQGESHYEAARTALARVIERAGYDRTYVDAIPDDDLVKTIMQHRFMENFTENMDDYYDQVRALMLDGENFCDNSGRVSRSNTLIAPVPRAALAGNTLLQQLP</sequence>
<keyword evidence="4 6" id="KW-0472">Membrane</keyword>
<dbReference type="AlphaFoldDB" id="A0A9D9ILM5"/>
<dbReference type="GO" id="GO:0009279">
    <property type="term" value="C:cell outer membrane"/>
    <property type="evidence" value="ECO:0007669"/>
    <property type="project" value="UniProtKB-SubCell"/>
</dbReference>
<evidence type="ECO:0000256" key="2">
    <source>
        <dbReference type="ARBA" id="ARBA00006275"/>
    </source>
</evidence>
<comment type="similarity">
    <text evidence="2">Belongs to the SusD family.</text>
</comment>
<protein>
    <submittedName>
        <fullName evidence="9">RagB/SusD family nutrient uptake outer membrane protein</fullName>
    </submittedName>
</protein>
<feature type="transmembrane region" description="Helical" evidence="6">
    <location>
        <begin position="6"/>
        <end position="27"/>
    </location>
</feature>